<sequence length="215" mass="24003">MGFNLENYEPVQERLNRFWKDHPNGRIQTINHSFHETPNVIVFEATIWKEGNNTVFGDANGHAEEMRTERGVNSTNALENAETSAIGRALANLGYAGSAATRPSREEMVKAARPQESLQQSRHEANTIPSDPRGQITRDVPLQQHDQWTNDPAWPVGSFGEAANNLAGILGGTVVEEILPGACKHGRMKFWAGKDGNSRWYCPLPKENPDRCEWV</sequence>
<gene>
    <name evidence="2" type="ORF">UFOVP1494_33</name>
</gene>
<evidence type="ECO:0000313" key="2">
    <source>
        <dbReference type="EMBL" id="CAB4217459.1"/>
    </source>
</evidence>
<evidence type="ECO:0000256" key="1">
    <source>
        <dbReference type="SAM" id="MobiDB-lite"/>
    </source>
</evidence>
<reference evidence="2" key="1">
    <citation type="submission" date="2020-05" db="EMBL/GenBank/DDBJ databases">
        <authorList>
            <person name="Chiriac C."/>
            <person name="Salcher M."/>
            <person name="Ghai R."/>
            <person name="Kavagutti S V."/>
        </authorList>
    </citation>
    <scope>NUCLEOTIDE SEQUENCE</scope>
</reference>
<protein>
    <submittedName>
        <fullName evidence="2">Uncharacterized protein</fullName>
    </submittedName>
</protein>
<proteinExistence type="predicted"/>
<accession>A0A6J5SQB5</accession>
<organism evidence="2">
    <name type="scientific">uncultured Caudovirales phage</name>
    <dbReference type="NCBI Taxonomy" id="2100421"/>
    <lineage>
        <taxon>Viruses</taxon>
        <taxon>Duplodnaviria</taxon>
        <taxon>Heunggongvirae</taxon>
        <taxon>Uroviricota</taxon>
        <taxon>Caudoviricetes</taxon>
        <taxon>Peduoviridae</taxon>
        <taxon>Maltschvirus</taxon>
        <taxon>Maltschvirus maltsch</taxon>
    </lineage>
</organism>
<feature type="non-terminal residue" evidence="2">
    <location>
        <position position="215"/>
    </location>
</feature>
<feature type="region of interest" description="Disordered" evidence="1">
    <location>
        <begin position="112"/>
        <end position="135"/>
    </location>
</feature>
<name>A0A6J5SQB5_9CAUD</name>
<dbReference type="EMBL" id="LR797457">
    <property type="protein sequence ID" value="CAB4217459.1"/>
    <property type="molecule type" value="Genomic_DNA"/>
</dbReference>